<dbReference type="Gene3D" id="2.60.120.260">
    <property type="entry name" value="Galactose-binding domain-like"/>
    <property type="match status" value="1"/>
</dbReference>
<protein>
    <submittedName>
        <fullName evidence="1">Uncharacterized protein</fullName>
    </submittedName>
</protein>
<comment type="caution">
    <text evidence="1">The sequence shown here is derived from an EMBL/GenBank/DDBJ whole genome shotgun (WGS) entry which is preliminary data.</text>
</comment>
<name>A0ABW3MDB8_9PSEU</name>
<keyword evidence="2" id="KW-1185">Reference proteome</keyword>
<evidence type="ECO:0000313" key="1">
    <source>
        <dbReference type="EMBL" id="MFD1048618.1"/>
    </source>
</evidence>
<proteinExistence type="predicted"/>
<accession>A0ABW3MDB8</accession>
<sequence>MTATVTDSASKTGSATFTWTVNPPNTGCQAGQKLANPGFESGATDWTATTDVIGQNGAQQPTHGGTWNAWLDGYGSSHTDSLSQSVTIPSGCTTYSLTFWLHIDTDETTTSTQYDKLTVQVGTTTLATFSNVDKATGYQQRSFNVAQFAGQTVTLKFTGTEDSSLQTSFVLDDLALTTS</sequence>
<evidence type="ECO:0000313" key="2">
    <source>
        <dbReference type="Proteomes" id="UP001597045"/>
    </source>
</evidence>
<dbReference type="Proteomes" id="UP001597045">
    <property type="component" value="Unassembled WGS sequence"/>
</dbReference>
<dbReference type="EMBL" id="JBHTIS010001701">
    <property type="protein sequence ID" value="MFD1048618.1"/>
    <property type="molecule type" value="Genomic_DNA"/>
</dbReference>
<gene>
    <name evidence="1" type="ORF">ACFQ1S_25340</name>
</gene>
<organism evidence="1 2">
    <name type="scientific">Kibdelosporangium lantanae</name>
    <dbReference type="NCBI Taxonomy" id="1497396"/>
    <lineage>
        <taxon>Bacteria</taxon>
        <taxon>Bacillati</taxon>
        <taxon>Actinomycetota</taxon>
        <taxon>Actinomycetes</taxon>
        <taxon>Pseudonocardiales</taxon>
        <taxon>Pseudonocardiaceae</taxon>
        <taxon>Kibdelosporangium</taxon>
    </lineage>
</organism>
<reference evidence="2" key="1">
    <citation type="journal article" date="2019" name="Int. J. Syst. Evol. Microbiol.">
        <title>The Global Catalogue of Microorganisms (GCM) 10K type strain sequencing project: providing services to taxonomists for standard genome sequencing and annotation.</title>
        <authorList>
            <consortium name="The Broad Institute Genomics Platform"/>
            <consortium name="The Broad Institute Genome Sequencing Center for Infectious Disease"/>
            <person name="Wu L."/>
            <person name="Ma J."/>
        </authorList>
    </citation>
    <scope>NUCLEOTIDE SEQUENCE [LARGE SCALE GENOMIC DNA]</scope>
    <source>
        <strain evidence="2">JCM 31486</strain>
    </source>
</reference>